<protein>
    <recommendedName>
        <fullName evidence="1">W2 domain-containing protein</fullName>
    </recommendedName>
</protein>
<keyword evidence="3" id="KW-1185">Reference proteome</keyword>
<dbReference type="EMBL" id="JABTTQ020000005">
    <property type="protein sequence ID" value="KAK6156467.1"/>
    <property type="molecule type" value="Genomic_DNA"/>
</dbReference>
<dbReference type="Gene3D" id="1.25.40.180">
    <property type="match status" value="1"/>
</dbReference>
<dbReference type="InterPro" id="IPR051245">
    <property type="entry name" value="eIF5-mimic_regulator"/>
</dbReference>
<dbReference type="Pfam" id="PF02020">
    <property type="entry name" value="W2"/>
    <property type="match status" value="1"/>
</dbReference>
<dbReference type="PANTHER" id="PTHR14208:SF2">
    <property type="entry name" value="PROTEIN KRASAVIETZ"/>
    <property type="match status" value="1"/>
</dbReference>
<dbReference type="Proteomes" id="UP001318860">
    <property type="component" value="Unassembled WGS sequence"/>
</dbReference>
<dbReference type="PANTHER" id="PTHR14208">
    <property type="entry name" value="BASIC LEUCINE ZIPPER AND W2 DOMAIN-CONTAINING PROTEIN"/>
    <property type="match status" value="1"/>
</dbReference>
<name>A0ABR0XBD2_REHGL</name>
<evidence type="ECO:0000259" key="1">
    <source>
        <dbReference type="PROSITE" id="PS51363"/>
    </source>
</evidence>
<proteinExistence type="predicted"/>
<dbReference type="SMART" id="SM00515">
    <property type="entry name" value="eIF5C"/>
    <property type="match status" value="1"/>
</dbReference>
<accession>A0ABR0XBD2</accession>
<evidence type="ECO:0000313" key="2">
    <source>
        <dbReference type="EMBL" id="KAK6156467.1"/>
    </source>
</evidence>
<feature type="domain" description="W2" evidence="1">
    <location>
        <begin position="345"/>
        <end position="538"/>
    </location>
</feature>
<sequence length="538" mass="61346">MGPDGLVEHLLAIIEVISQTWSNTKTIVNGNPRQQGQRNVERQESWTQDSLAMDLRNCSCSKEKPTLGGTRIKTRKRNIAAPLDPAAFSDAVVQIYLDNAGDLELIAKSLESSDLNFSRYGDTFFEVSFSDSAVYMTFVVFRGVRTQPGTIKLDEGERHPYSIIDCEPKREVILPSVIYVQKILRRRPFLIKNLENVMQRFLQSLELFEEDERKKLAIFTALAFSQKLSGLPPETVLQPLLKDNLVAKGLVLSFVTDFFKEYLVDNSIDDLISILKRGKMEDNLLDFFPSTKRTPEAVSEHFTFFFSGFDTGTVDAPLKLNLMIIDLSCVPSKEGLLPLVEYNNKKIFDVRLKEMKSALTTQIAEEADIAEVIETVKQHVKDAKFPDIEVVRILWDVLMDAVQWSGKNQQQNANSALVRSLKFCALAGKSVIDFRMHLSRSSPNIVVVKTWAELLNAFCTTGKLELELMYKVQVQCYEDAKLMKLFPEIIRSLYDQDVLAEDTILHWFRKGTNLKGRQTFVKSLEPFIKWLEEAEEEE</sequence>
<reference evidence="2 3" key="1">
    <citation type="journal article" date="2021" name="Comput. Struct. Biotechnol. J.">
        <title>De novo genome assembly of the potent medicinal plant Rehmannia glutinosa using nanopore technology.</title>
        <authorList>
            <person name="Ma L."/>
            <person name="Dong C."/>
            <person name="Song C."/>
            <person name="Wang X."/>
            <person name="Zheng X."/>
            <person name="Niu Y."/>
            <person name="Chen S."/>
            <person name="Feng W."/>
        </authorList>
    </citation>
    <scope>NUCLEOTIDE SEQUENCE [LARGE SCALE GENOMIC DNA]</scope>
    <source>
        <strain evidence="2">DH-2019</strain>
    </source>
</reference>
<dbReference type="Pfam" id="PF25504">
    <property type="entry name" value="HEAT_5MP1_2"/>
    <property type="match status" value="1"/>
</dbReference>
<dbReference type="PROSITE" id="PS51363">
    <property type="entry name" value="W2"/>
    <property type="match status" value="1"/>
</dbReference>
<dbReference type="InterPro" id="IPR016024">
    <property type="entry name" value="ARM-type_fold"/>
</dbReference>
<organism evidence="2 3">
    <name type="scientific">Rehmannia glutinosa</name>
    <name type="common">Chinese foxglove</name>
    <dbReference type="NCBI Taxonomy" id="99300"/>
    <lineage>
        <taxon>Eukaryota</taxon>
        <taxon>Viridiplantae</taxon>
        <taxon>Streptophyta</taxon>
        <taxon>Embryophyta</taxon>
        <taxon>Tracheophyta</taxon>
        <taxon>Spermatophyta</taxon>
        <taxon>Magnoliopsida</taxon>
        <taxon>eudicotyledons</taxon>
        <taxon>Gunneridae</taxon>
        <taxon>Pentapetalae</taxon>
        <taxon>asterids</taxon>
        <taxon>lamiids</taxon>
        <taxon>Lamiales</taxon>
        <taxon>Orobanchaceae</taxon>
        <taxon>Rehmannieae</taxon>
        <taxon>Rehmannia</taxon>
    </lineage>
</organism>
<gene>
    <name evidence="2" type="ORF">DH2020_010715</name>
</gene>
<comment type="caution">
    <text evidence="2">The sequence shown here is derived from an EMBL/GenBank/DDBJ whole genome shotgun (WGS) entry which is preliminary data.</text>
</comment>
<evidence type="ECO:0000313" key="3">
    <source>
        <dbReference type="Proteomes" id="UP001318860"/>
    </source>
</evidence>
<dbReference type="InterPro" id="IPR057397">
    <property type="entry name" value="HEAT_5MP1_2"/>
</dbReference>
<dbReference type="InterPro" id="IPR003307">
    <property type="entry name" value="W2_domain"/>
</dbReference>
<dbReference type="SUPFAM" id="SSF48371">
    <property type="entry name" value="ARM repeat"/>
    <property type="match status" value="1"/>
</dbReference>